<evidence type="ECO:0000256" key="2">
    <source>
        <dbReference type="ARBA" id="ARBA00023002"/>
    </source>
</evidence>
<dbReference type="Pfam" id="PF07883">
    <property type="entry name" value="Cupin_2"/>
    <property type="match status" value="1"/>
</dbReference>
<dbReference type="InterPro" id="IPR047183">
    <property type="entry name" value="GDO-like"/>
</dbReference>
<dbReference type="Gene3D" id="2.60.120.10">
    <property type="entry name" value="Jelly Rolls"/>
    <property type="match status" value="1"/>
</dbReference>
<dbReference type="CDD" id="cd06992">
    <property type="entry name" value="cupin_GDO-like_C"/>
    <property type="match status" value="1"/>
</dbReference>
<proteinExistence type="predicted"/>
<dbReference type="InterPro" id="IPR014710">
    <property type="entry name" value="RmlC-like_jellyroll"/>
</dbReference>
<sequence>METSCENSSVNGESPERLALYARLDKVASAPLWAVMSQLVTPEPRPRCVPHKWDYDAMRKLLLEAGELITAKEAERRVLVLENPGIRGMAQITQSLYAGLQMILPGEIAPSHRHAASALRLVIEGTGGYTSVSGERIPMAPGDFILTPSWTFHDHGNVGHEPVIWLDGLDVPIVNLFDASFAEAYPSGDVQKVERTAGDAVARYGMNLHPVEYVPTGSSSPVFHYQYSRVKEALGQVALGGAIDACHGFKLQYTNPTTGGYPMPTMGAFIQELPSGFAGRAYRSTDASVYCVREGQGSTSINGEVIEWSEGDVFVVPSWSITSHWTTGKSVLFSFSDRPAQKALGLWREIRFDD</sequence>
<evidence type="ECO:0000313" key="6">
    <source>
        <dbReference type="EMBL" id="MDN4577459.1"/>
    </source>
</evidence>
<dbReference type="AlphaFoldDB" id="A0AAW7MIE3"/>
<dbReference type="SUPFAM" id="SSF51182">
    <property type="entry name" value="RmlC-like cupins"/>
    <property type="match status" value="1"/>
</dbReference>
<evidence type="ECO:0000313" key="8">
    <source>
        <dbReference type="Proteomes" id="UP001172791"/>
    </source>
</evidence>
<dbReference type="EMBL" id="QAID01000031">
    <property type="protein sequence ID" value="MDN4577459.1"/>
    <property type="molecule type" value="Genomic_DNA"/>
</dbReference>
<dbReference type="EMBL" id="QAIC01000028">
    <property type="protein sequence ID" value="MDN4572533.1"/>
    <property type="molecule type" value="Genomic_DNA"/>
</dbReference>
<dbReference type="RefSeq" id="WP_176314840.1">
    <property type="nucleotide sequence ID" value="NZ_QAIC01000028.1"/>
</dbReference>
<dbReference type="GO" id="GO:0047922">
    <property type="term" value="F:gentisate 1,2-dioxygenase activity"/>
    <property type="evidence" value="ECO:0007669"/>
    <property type="project" value="UniProtKB-UniRule"/>
</dbReference>
<organism evidence="5 8">
    <name type="scientific">Pandoraea cepalis</name>
    <dbReference type="NCBI Taxonomy" id="2508294"/>
    <lineage>
        <taxon>Bacteria</taxon>
        <taxon>Pseudomonadati</taxon>
        <taxon>Pseudomonadota</taxon>
        <taxon>Betaproteobacteria</taxon>
        <taxon>Burkholderiales</taxon>
        <taxon>Burkholderiaceae</taxon>
        <taxon>Pandoraea</taxon>
    </lineage>
</organism>
<comment type="caution">
    <text evidence="5">The sequence shown here is derived from an EMBL/GenBank/DDBJ whole genome shotgun (WGS) entry which is preliminary data.</text>
</comment>
<dbReference type="Proteomes" id="UP001172788">
    <property type="component" value="Unassembled WGS sequence"/>
</dbReference>
<evidence type="ECO:0000256" key="1">
    <source>
        <dbReference type="ARBA" id="ARBA00022964"/>
    </source>
</evidence>
<keyword evidence="1" id="KW-0223">Dioxygenase</keyword>
<dbReference type="InterPro" id="IPR013096">
    <property type="entry name" value="Cupin_2"/>
</dbReference>
<dbReference type="CDD" id="cd02216">
    <property type="entry name" value="cupin_GDO-like_N"/>
    <property type="match status" value="1"/>
</dbReference>
<evidence type="ECO:0000256" key="3">
    <source>
        <dbReference type="NCBIfam" id="TIGR02272"/>
    </source>
</evidence>
<dbReference type="Proteomes" id="UP001172791">
    <property type="component" value="Unassembled WGS sequence"/>
</dbReference>
<dbReference type="EC" id="1.13.11.4" evidence="3"/>
<evidence type="ECO:0000259" key="4">
    <source>
        <dbReference type="Pfam" id="PF07883"/>
    </source>
</evidence>
<name>A0AAW7MIE3_9BURK</name>
<gene>
    <name evidence="5" type="primary">gtdA</name>
    <name evidence="5" type="ORF">DBA34_04540</name>
    <name evidence="6" type="ORF">DBB29_04930</name>
</gene>
<dbReference type="NCBIfam" id="TIGR02272">
    <property type="entry name" value="gentisate_1_2"/>
    <property type="match status" value="1"/>
</dbReference>
<protein>
    <recommendedName>
        <fullName evidence="3">Gentisate 1,2-dioxygenase</fullName>
        <ecNumber evidence="3">1.13.11.4</ecNumber>
    </recommendedName>
</protein>
<evidence type="ECO:0000313" key="5">
    <source>
        <dbReference type="EMBL" id="MDN4572533.1"/>
    </source>
</evidence>
<keyword evidence="2" id="KW-0560">Oxidoreductase</keyword>
<evidence type="ECO:0000313" key="7">
    <source>
        <dbReference type="Proteomes" id="UP001172788"/>
    </source>
</evidence>
<accession>A0AAW7MIE3</accession>
<dbReference type="InterPro" id="IPR011960">
    <property type="entry name" value="Gentisate_dOase"/>
</dbReference>
<keyword evidence="7" id="KW-1185">Reference proteome</keyword>
<reference evidence="5" key="1">
    <citation type="submission" date="2018-04" db="EMBL/GenBank/DDBJ databases">
        <authorList>
            <person name="Jy Z."/>
        </authorList>
    </citation>
    <scope>NUCLEOTIDE SEQUENCE</scope>
    <source>
        <strain evidence="6">AS13</strain>
        <strain evidence="5">LA18</strain>
    </source>
</reference>
<dbReference type="PANTHER" id="PTHR41517:SF1">
    <property type="entry name" value="CUPIN"/>
    <property type="match status" value="1"/>
</dbReference>
<dbReference type="PANTHER" id="PTHR41517">
    <property type="entry name" value="1,2-DIOXYGENASE PROTEIN-RELATED"/>
    <property type="match status" value="1"/>
</dbReference>
<dbReference type="InterPro" id="IPR011051">
    <property type="entry name" value="RmlC_Cupin_sf"/>
</dbReference>
<feature type="domain" description="Cupin type-2" evidence="4">
    <location>
        <begin position="100"/>
        <end position="167"/>
    </location>
</feature>